<dbReference type="SUPFAM" id="SSF63411">
    <property type="entry name" value="LuxS/MPP-like metallohydrolase"/>
    <property type="match status" value="2"/>
</dbReference>
<dbReference type="FunFam" id="3.30.830.10:FF:000021">
    <property type="entry name" value="Cytochrome b-c1 complex subunit 2"/>
    <property type="match status" value="1"/>
</dbReference>
<protein>
    <recommendedName>
        <fullName evidence="10">Cytochrome b-c1 complex subunit 2, mitochondrial</fullName>
    </recommendedName>
    <alternativeName>
        <fullName evidence="11">Core protein II</fullName>
    </alternativeName>
</protein>
<evidence type="ECO:0000256" key="8">
    <source>
        <dbReference type="ARBA" id="ARBA00023136"/>
    </source>
</evidence>
<keyword evidence="8" id="KW-0472">Membrane</keyword>
<dbReference type="EMBL" id="MU006576">
    <property type="protein sequence ID" value="KAF2746723.1"/>
    <property type="molecule type" value="Genomic_DNA"/>
</dbReference>
<keyword evidence="4" id="KW-0999">Mitochondrion inner membrane</keyword>
<keyword evidence="6" id="KW-0249">Electron transport</keyword>
<keyword evidence="2" id="KW-0813">Transport</keyword>
<evidence type="ECO:0000259" key="13">
    <source>
        <dbReference type="Pfam" id="PF05193"/>
    </source>
</evidence>
<dbReference type="InterPro" id="IPR011249">
    <property type="entry name" value="Metalloenz_LuxS/M16"/>
</dbReference>
<evidence type="ECO:0000256" key="6">
    <source>
        <dbReference type="ARBA" id="ARBA00022982"/>
    </source>
</evidence>
<evidence type="ECO:0000256" key="3">
    <source>
        <dbReference type="ARBA" id="ARBA00022660"/>
    </source>
</evidence>
<dbReference type="Pfam" id="PF05193">
    <property type="entry name" value="Peptidase_M16_C"/>
    <property type="match status" value="1"/>
</dbReference>
<reference evidence="14" key="1">
    <citation type="journal article" date="2020" name="Stud. Mycol.">
        <title>101 Dothideomycetes genomes: a test case for predicting lifestyles and emergence of pathogens.</title>
        <authorList>
            <person name="Haridas S."/>
            <person name="Albert R."/>
            <person name="Binder M."/>
            <person name="Bloem J."/>
            <person name="Labutti K."/>
            <person name="Salamov A."/>
            <person name="Andreopoulos B."/>
            <person name="Baker S."/>
            <person name="Barry K."/>
            <person name="Bills G."/>
            <person name="Bluhm B."/>
            <person name="Cannon C."/>
            <person name="Castanera R."/>
            <person name="Culley D."/>
            <person name="Daum C."/>
            <person name="Ezra D."/>
            <person name="Gonzalez J."/>
            <person name="Henrissat B."/>
            <person name="Kuo A."/>
            <person name="Liang C."/>
            <person name="Lipzen A."/>
            <person name="Lutzoni F."/>
            <person name="Magnuson J."/>
            <person name="Mondo S."/>
            <person name="Nolan M."/>
            <person name="Ohm R."/>
            <person name="Pangilinan J."/>
            <person name="Park H.-J."/>
            <person name="Ramirez L."/>
            <person name="Alfaro M."/>
            <person name="Sun H."/>
            <person name="Tritt A."/>
            <person name="Yoshinaga Y."/>
            <person name="Zwiers L.-H."/>
            <person name="Turgeon B."/>
            <person name="Goodwin S."/>
            <person name="Spatafora J."/>
            <person name="Crous P."/>
            <person name="Grigoriev I."/>
        </authorList>
    </citation>
    <scope>NUCLEOTIDE SEQUENCE</scope>
    <source>
        <strain evidence="14">CBS 119925</strain>
    </source>
</reference>
<evidence type="ECO:0000256" key="10">
    <source>
        <dbReference type="ARBA" id="ARBA00040751"/>
    </source>
</evidence>
<evidence type="ECO:0000256" key="9">
    <source>
        <dbReference type="ARBA" id="ARBA00038146"/>
    </source>
</evidence>
<name>A0A6A6V9F9_9PLEO</name>
<evidence type="ECO:0000256" key="7">
    <source>
        <dbReference type="ARBA" id="ARBA00023128"/>
    </source>
</evidence>
<evidence type="ECO:0000256" key="5">
    <source>
        <dbReference type="ARBA" id="ARBA00022946"/>
    </source>
</evidence>
<accession>A0A6A6V9F9</accession>
<comment type="similarity">
    <text evidence="9">Belongs to the peptidase M16 family. UQCRC2/QCR2 subfamily.</text>
</comment>
<dbReference type="InterPro" id="IPR007863">
    <property type="entry name" value="Peptidase_M16_C"/>
</dbReference>
<dbReference type="Gene3D" id="3.30.830.10">
    <property type="entry name" value="Metalloenzyme, LuxS/M16 peptidase-like"/>
    <property type="match status" value="2"/>
</dbReference>
<evidence type="ECO:0000259" key="12">
    <source>
        <dbReference type="Pfam" id="PF00675"/>
    </source>
</evidence>
<evidence type="ECO:0000256" key="1">
    <source>
        <dbReference type="ARBA" id="ARBA00004443"/>
    </source>
</evidence>
<keyword evidence="5" id="KW-0809">Transit peptide</keyword>
<organism evidence="14 15">
    <name type="scientific">Sporormia fimetaria CBS 119925</name>
    <dbReference type="NCBI Taxonomy" id="1340428"/>
    <lineage>
        <taxon>Eukaryota</taxon>
        <taxon>Fungi</taxon>
        <taxon>Dikarya</taxon>
        <taxon>Ascomycota</taxon>
        <taxon>Pezizomycotina</taxon>
        <taxon>Dothideomycetes</taxon>
        <taxon>Pleosporomycetidae</taxon>
        <taxon>Pleosporales</taxon>
        <taxon>Sporormiaceae</taxon>
        <taxon>Sporormia</taxon>
    </lineage>
</organism>
<evidence type="ECO:0000313" key="15">
    <source>
        <dbReference type="Proteomes" id="UP000799440"/>
    </source>
</evidence>
<dbReference type="Proteomes" id="UP000799440">
    <property type="component" value="Unassembled WGS sequence"/>
</dbReference>
<evidence type="ECO:0000313" key="14">
    <source>
        <dbReference type="EMBL" id="KAF2746723.1"/>
    </source>
</evidence>
<dbReference type="GO" id="GO:0046872">
    <property type="term" value="F:metal ion binding"/>
    <property type="evidence" value="ECO:0007669"/>
    <property type="project" value="InterPro"/>
</dbReference>
<dbReference type="AlphaFoldDB" id="A0A6A6V9F9"/>
<evidence type="ECO:0000256" key="4">
    <source>
        <dbReference type="ARBA" id="ARBA00022792"/>
    </source>
</evidence>
<feature type="domain" description="Peptidase M16 C-terminal" evidence="13">
    <location>
        <begin position="203"/>
        <end position="379"/>
    </location>
</feature>
<sequence>MLSRSSACRGAARSVCQKAVRPAQRRGLAAPASGSFLYQNGEAKGVKFASRDLAGPTATLALVSKAGSRYQPLPGLSEALAFYAFRNTEKRSTLRIIRESELLGSELKAFHTRENLVLEAKFLRDDLPYFVELLAEVASKSKFEHHTYNEEVLPLIHFAHQRFLADPKDMAINSAHALAFHKGLGNATASSSTIPYTQYLNPSVIEGFSKTAFAKPNVAVVANGADQAELQRWVGEFFDTLPAQPLEEMSVASEQSKYHGGEERIAHARGNAMVIAFPGSSSATGKFYKPEIAVLGSLLGGDSAIKWSPGFTILGNTKASPSTKVHTTSSMYSDAGLLYTTITGEARNVAATAQAVVDAIKKIAGGEISKEQIHKARAAAKFKELEYGQQIEAGLELTGAGLIHGSKPYQIDEVAKAIDGVSEEAIKNAAKSLLETRASVSAVGDLWVLPYAEDLGLKV</sequence>
<feature type="domain" description="Peptidase M16 N-terminal" evidence="12">
    <location>
        <begin position="53"/>
        <end position="189"/>
    </location>
</feature>
<keyword evidence="3" id="KW-0679">Respiratory chain</keyword>
<dbReference type="InterPro" id="IPR011765">
    <property type="entry name" value="Pept_M16_N"/>
</dbReference>
<dbReference type="PANTHER" id="PTHR11851">
    <property type="entry name" value="METALLOPROTEASE"/>
    <property type="match status" value="1"/>
</dbReference>
<dbReference type="OrthoDB" id="6369905at2759"/>
<comment type="subcellular location">
    <subcellularLocation>
        <location evidence="1">Mitochondrion inner membrane</location>
        <topology evidence="1">Peripheral membrane protein</topology>
        <orientation evidence="1">Matrix side</orientation>
    </subcellularLocation>
</comment>
<proteinExistence type="inferred from homology"/>
<evidence type="ECO:0000256" key="2">
    <source>
        <dbReference type="ARBA" id="ARBA00022448"/>
    </source>
</evidence>
<dbReference type="Pfam" id="PF00675">
    <property type="entry name" value="Peptidase_M16"/>
    <property type="match status" value="1"/>
</dbReference>
<evidence type="ECO:0000256" key="11">
    <source>
        <dbReference type="ARBA" id="ARBA00041372"/>
    </source>
</evidence>
<keyword evidence="7" id="KW-0496">Mitochondrion</keyword>
<dbReference type="PANTHER" id="PTHR11851:SF209">
    <property type="entry name" value="CYTOCHROME B-C1 COMPLEX SUBUNIT 2, MITOCHONDRIAL"/>
    <property type="match status" value="1"/>
</dbReference>
<dbReference type="InterPro" id="IPR050361">
    <property type="entry name" value="MPP/UQCRC_Complex"/>
</dbReference>
<keyword evidence="15" id="KW-1185">Reference proteome</keyword>
<dbReference type="GO" id="GO:0005743">
    <property type="term" value="C:mitochondrial inner membrane"/>
    <property type="evidence" value="ECO:0007669"/>
    <property type="project" value="UniProtKB-SubCell"/>
</dbReference>
<gene>
    <name evidence="14" type="ORF">M011DRAFT_468419</name>
</gene>